<evidence type="ECO:0000313" key="3">
    <source>
        <dbReference type="Proteomes" id="UP000593564"/>
    </source>
</evidence>
<keyword evidence="3" id="KW-1185">Reference proteome</keyword>
<sequence>MAFNLAKSVCLPKDMEHHNKQLNTELKAIRSSTKSMILAIQKNNIAHKKVLELRKTTRQAMADAEAKIAELEQAKKQIAELQSENGRLTGLVSSVEAEKQKIAATVKDKYLRELAKLEGKKKAEIAELEKKLEAAES</sequence>
<feature type="coiled-coil region" evidence="1">
    <location>
        <begin position="54"/>
        <end position="134"/>
    </location>
</feature>
<accession>A0A7J7G1N6</accession>
<dbReference type="Proteomes" id="UP000593564">
    <property type="component" value="Unassembled WGS sequence"/>
</dbReference>
<name>A0A7J7G1N6_CAMSI</name>
<reference evidence="3" key="1">
    <citation type="journal article" date="2020" name="Nat. Commun.">
        <title>Genome assembly of wild tea tree DASZ reveals pedigree and selection history of tea varieties.</title>
        <authorList>
            <person name="Zhang W."/>
            <person name="Zhang Y."/>
            <person name="Qiu H."/>
            <person name="Guo Y."/>
            <person name="Wan H."/>
            <person name="Zhang X."/>
            <person name="Scossa F."/>
            <person name="Alseekh S."/>
            <person name="Zhang Q."/>
            <person name="Wang P."/>
            <person name="Xu L."/>
            <person name="Schmidt M.H."/>
            <person name="Jia X."/>
            <person name="Li D."/>
            <person name="Zhu A."/>
            <person name="Guo F."/>
            <person name="Chen W."/>
            <person name="Ni D."/>
            <person name="Usadel B."/>
            <person name="Fernie A.R."/>
            <person name="Wen W."/>
        </authorList>
    </citation>
    <scope>NUCLEOTIDE SEQUENCE [LARGE SCALE GENOMIC DNA]</scope>
    <source>
        <strain evidence="3">cv. G240</strain>
    </source>
</reference>
<comment type="caution">
    <text evidence="2">The sequence shown here is derived from an EMBL/GenBank/DDBJ whole genome shotgun (WGS) entry which is preliminary data.</text>
</comment>
<organism evidence="2 3">
    <name type="scientific">Camellia sinensis</name>
    <name type="common">Tea plant</name>
    <name type="synonym">Thea sinensis</name>
    <dbReference type="NCBI Taxonomy" id="4442"/>
    <lineage>
        <taxon>Eukaryota</taxon>
        <taxon>Viridiplantae</taxon>
        <taxon>Streptophyta</taxon>
        <taxon>Embryophyta</taxon>
        <taxon>Tracheophyta</taxon>
        <taxon>Spermatophyta</taxon>
        <taxon>Magnoliopsida</taxon>
        <taxon>eudicotyledons</taxon>
        <taxon>Gunneridae</taxon>
        <taxon>Pentapetalae</taxon>
        <taxon>asterids</taxon>
        <taxon>Ericales</taxon>
        <taxon>Theaceae</taxon>
        <taxon>Camellia</taxon>
    </lineage>
</organism>
<dbReference type="EMBL" id="JACBKZ010000014">
    <property type="protein sequence ID" value="KAF5933658.1"/>
    <property type="molecule type" value="Genomic_DNA"/>
</dbReference>
<dbReference type="AlphaFoldDB" id="A0A7J7G1N6"/>
<proteinExistence type="predicted"/>
<keyword evidence="1" id="KW-0175">Coiled coil</keyword>
<gene>
    <name evidence="2" type="ORF">HYC85_029829</name>
</gene>
<protein>
    <submittedName>
        <fullName evidence="2">Uncharacterized protein</fullName>
    </submittedName>
</protein>
<reference evidence="2 3" key="2">
    <citation type="submission" date="2020-07" db="EMBL/GenBank/DDBJ databases">
        <title>Genome assembly of wild tea tree DASZ reveals pedigree and selection history of tea varieties.</title>
        <authorList>
            <person name="Zhang W."/>
        </authorList>
    </citation>
    <scope>NUCLEOTIDE SEQUENCE [LARGE SCALE GENOMIC DNA]</scope>
    <source>
        <strain evidence="3">cv. G240</strain>
        <tissue evidence="2">Leaf</tissue>
    </source>
</reference>
<evidence type="ECO:0000256" key="1">
    <source>
        <dbReference type="SAM" id="Coils"/>
    </source>
</evidence>
<evidence type="ECO:0000313" key="2">
    <source>
        <dbReference type="EMBL" id="KAF5933658.1"/>
    </source>
</evidence>